<organism evidence="3">
    <name type="scientific">Streptomyces sp. NBC_00003</name>
    <dbReference type="NCBI Taxonomy" id="2903608"/>
    <lineage>
        <taxon>Bacteria</taxon>
        <taxon>Bacillati</taxon>
        <taxon>Actinomycetota</taxon>
        <taxon>Actinomycetes</taxon>
        <taxon>Kitasatosporales</taxon>
        <taxon>Streptomycetaceae</taxon>
        <taxon>Streptomyces</taxon>
    </lineage>
</organism>
<reference evidence="3" key="1">
    <citation type="submission" date="2022-10" db="EMBL/GenBank/DDBJ databases">
        <title>The complete genomes of actinobacterial strains from the NBC collection.</title>
        <authorList>
            <person name="Joergensen T.S."/>
            <person name="Alvarez Arevalo M."/>
            <person name="Sterndorff E.B."/>
            <person name="Faurdal D."/>
            <person name="Vuksanovic O."/>
            <person name="Mourched A.-S."/>
            <person name="Charusanti P."/>
            <person name="Shaw S."/>
            <person name="Blin K."/>
            <person name="Weber T."/>
        </authorList>
    </citation>
    <scope>NUCLEOTIDE SEQUENCE</scope>
    <source>
        <strain evidence="3">NBC_00003</strain>
    </source>
</reference>
<keyword evidence="2" id="KW-1133">Transmembrane helix</keyword>
<gene>
    <name evidence="3" type="ORF">OG549_17205</name>
</gene>
<protein>
    <recommendedName>
        <fullName evidence="4">Integral membrane protein</fullName>
    </recommendedName>
</protein>
<evidence type="ECO:0000313" key="3">
    <source>
        <dbReference type="EMBL" id="WTW62252.1"/>
    </source>
</evidence>
<dbReference type="AlphaFoldDB" id="A0AAU2V490"/>
<keyword evidence="2" id="KW-0472">Membrane</keyword>
<keyword evidence="2" id="KW-0812">Transmembrane</keyword>
<evidence type="ECO:0008006" key="4">
    <source>
        <dbReference type="Google" id="ProtNLM"/>
    </source>
</evidence>
<feature type="transmembrane region" description="Helical" evidence="2">
    <location>
        <begin position="36"/>
        <end position="56"/>
    </location>
</feature>
<name>A0AAU2V490_9ACTN</name>
<evidence type="ECO:0000256" key="2">
    <source>
        <dbReference type="SAM" id="Phobius"/>
    </source>
</evidence>
<feature type="transmembrane region" description="Helical" evidence="2">
    <location>
        <begin position="68"/>
        <end position="85"/>
    </location>
</feature>
<feature type="region of interest" description="Disordered" evidence="1">
    <location>
        <begin position="145"/>
        <end position="165"/>
    </location>
</feature>
<sequence length="165" mass="17995">MSENKGEAAEGPQPEPIRFFGTTWVDHDNGYGLRRAGAAIGSLAAAVAACFVLRFAYEGLQLSNTGTFVNVLVVVMFAICSALAFRKTWDGFSARPADPEADRSLQGLKAIGFVGSLLAYFFRTFTEAPGEGLHRVEYETARAQYARRKGTRTGNPSARKKPKRK</sequence>
<proteinExistence type="predicted"/>
<accession>A0AAU2V490</accession>
<evidence type="ECO:0000256" key="1">
    <source>
        <dbReference type="SAM" id="MobiDB-lite"/>
    </source>
</evidence>
<dbReference type="EMBL" id="CP108318">
    <property type="protein sequence ID" value="WTW62252.1"/>
    <property type="molecule type" value="Genomic_DNA"/>
</dbReference>